<dbReference type="Proteomes" id="UP000271554">
    <property type="component" value="Chromosome"/>
</dbReference>
<feature type="active site" description="Proton acceptor" evidence="3">
    <location>
        <position position="77"/>
    </location>
</feature>
<dbReference type="InterPro" id="IPR000888">
    <property type="entry name" value="RmlC-like"/>
</dbReference>
<dbReference type="KEGG" id="shun:DWB77_05142"/>
<evidence type="ECO:0000256" key="3">
    <source>
        <dbReference type="PIRSR" id="PIRSR600888-1"/>
    </source>
</evidence>
<dbReference type="InterPro" id="IPR014710">
    <property type="entry name" value="RmlC-like_jellyroll"/>
</dbReference>
<accession>A0A387HPI9</accession>
<dbReference type="PANTHER" id="PTHR21047:SF2">
    <property type="entry name" value="THYMIDINE DIPHOSPHO-4-KETO-RHAMNOSE 3,5-EPIMERASE"/>
    <property type="match status" value="1"/>
</dbReference>
<dbReference type="SUPFAM" id="SSF51182">
    <property type="entry name" value="RmlC-like cupins"/>
    <property type="match status" value="1"/>
</dbReference>
<reference evidence="5 6" key="1">
    <citation type="submission" date="2018-10" db="EMBL/GenBank/DDBJ databases">
        <title>Relationship between Morphology and Antimicrobial Activity in Streptomyces.</title>
        <authorList>
            <person name="Kang H.J."/>
            <person name="Kim S.B."/>
        </authorList>
    </citation>
    <scope>NUCLEOTIDE SEQUENCE [LARGE SCALE GENOMIC DNA]</scope>
    <source>
        <strain evidence="5 6">BH38</strain>
    </source>
</reference>
<evidence type="ECO:0000313" key="6">
    <source>
        <dbReference type="Proteomes" id="UP000271554"/>
    </source>
</evidence>
<dbReference type="GO" id="GO:0008830">
    <property type="term" value="F:dTDP-4-dehydrorhamnose 3,5-epimerase activity"/>
    <property type="evidence" value="ECO:0007669"/>
    <property type="project" value="UniProtKB-EC"/>
</dbReference>
<dbReference type="GO" id="GO:0000271">
    <property type="term" value="P:polysaccharide biosynthetic process"/>
    <property type="evidence" value="ECO:0007669"/>
    <property type="project" value="TreeGrafter"/>
</dbReference>
<protein>
    <submittedName>
        <fullName evidence="5">dTDP-4-dehydrorhamnose 3,5-epimerase</fullName>
        <ecNumber evidence="5">5.1.3.13</ecNumber>
    </submittedName>
</protein>
<dbReference type="GO" id="GO:0005829">
    <property type="term" value="C:cytosol"/>
    <property type="evidence" value="ECO:0007669"/>
    <property type="project" value="TreeGrafter"/>
</dbReference>
<keyword evidence="6" id="KW-1185">Reference proteome</keyword>
<evidence type="ECO:0000256" key="2">
    <source>
        <dbReference type="ARBA" id="ARBA00023235"/>
    </source>
</evidence>
<gene>
    <name evidence="5" type="primary">rmlC_2</name>
    <name evidence="5" type="ORF">DWB77_05142</name>
</gene>
<keyword evidence="2 5" id="KW-0413">Isomerase</keyword>
<organism evidence="5 6">
    <name type="scientific">Streptomyces hundungensis</name>
    <dbReference type="NCBI Taxonomy" id="1077946"/>
    <lineage>
        <taxon>Bacteria</taxon>
        <taxon>Bacillati</taxon>
        <taxon>Actinomycetota</taxon>
        <taxon>Actinomycetes</taxon>
        <taxon>Kitasatosporales</taxon>
        <taxon>Streptomycetaceae</taxon>
        <taxon>Streptomyces</taxon>
    </lineage>
</organism>
<dbReference type="CDD" id="cd00438">
    <property type="entry name" value="cupin_RmlC"/>
    <property type="match status" value="1"/>
</dbReference>
<comment type="similarity">
    <text evidence="1">Belongs to the dTDP-4-dehydrorhamnose 3,5-epimerase family.</text>
</comment>
<proteinExistence type="inferred from homology"/>
<name>A0A387HPI9_9ACTN</name>
<dbReference type="GO" id="GO:0019305">
    <property type="term" value="P:dTDP-rhamnose biosynthetic process"/>
    <property type="evidence" value="ECO:0007669"/>
    <property type="project" value="TreeGrafter"/>
</dbReference>
<feature type="site" description="Participates in a stacking interaction with the thymidine ring of dTDP-4-oxo-6-deoxyglucose" evidence="4">
    <location>
        <position position="153"/>
    </location>
</feature>
<evidence type="ECO:0000313" key="5">
    <source>
        <dbReference type="EMBL" id="AYG82950.1"/>
    </source>
</evidence>
<evidence type="ECO:0000256" key="1">
    <source>
        <dbReference type="ARBA" id="ARBA00010154"/>
    </source>
</evidence>
<dbReference type="InterPro" id="IPR011051">
    <property type="entry name" value="RmlC_Cupin_sf"/>
</dbReference>
<sequence>MALPELESGRLPCGSMRIEETAVPDAYRIMPKLLTDPRGSFHESYRYDLLAAETGHAFVPRQVNYSASSRNTVRGLHGVTIPPGQAKLVSCVRGALLDVVVDVRVGSPTFGEHVTTILDAREGRAMFVAEGLAHGFVALTDDTCISYLCSTEYVPGTQLDLRALDPELGIAWARWLTGEPVLSEKDAGAPTVGEAAGLGLLPTYAQCVSLYGRGSEGSRRAA</sequence>
<evidence type="ECO:0000256" key="4">
    <source>
        <dbReference type="PIRSR" id="PIRSR600888-3"/>
    </source>
</evidence>
<dbReference type="AlphaFoldDB" id="A0A387HPI9"/>
<dbReference type="PANTHER" id="PTHR21047">
    <property type="entry name" value="DTDP-6-DEOXY-D-GLUCOSE-3,5 EPIMERASE"/>
    <property type="match status" value="1"/>
</dbReference>
<dbReference type="EC" id="5.1.3.13" evidence="5"/>
<dbReference type="EMBL" id="CP032698">
    <property type="protein sequence ID" value="AYG82950.1"/>
    <property type="molecule type" value="Genomic_DNA"/>
</dbReference>
<dbReference type="Pfam" id="PF00908">
    <property type="entry name" value="dTDP_sugar_isom"/>
    <property type="match status" value="1"/>
</dbReference>
<dbReference type="Gene3D" id="2.60.120.10">
    <property type="entry name" value="Jelly Rolls"/>
    <property type="match status" value="1"/>
</dbReference>
<feature type="active site" description="Proton donor" evidence="3">
    <location>
        <position position="147"/>
    </location>
</feature>